<feature type="compositionally biased region" description="Acidic residues" evidence="8">
    <location>
        <begin position="210"/>
        <end position="221"/>
    </location>
</feature>
<accession>A0ABR2VH62</accession>
<evidence type="ECO:0000313" key="10">
    <source>
        <dbReference type="EMBL" id="KAK9426280.1"/>
    </source>
</evidence>
<dbReference type="InterPro" id="IPR036388">
    <property type="entry name" value="WH-like_DNA-bd_sf"/>
</dbReference>
<evidence type="ECO:0000313" key="11">
    <source>
        <dbReference type="Proteomes" id="UP001408356"/>
    </source>
</evidence>
<feature type="compositionally biased region" description="Basic and acidic residues" evidence="8">
    <location>
        <begin position="31"/>
        <end position="54"/>
    </location>
</feature>
<dbReference type="InterPro" id="IPR006785">
    <property type="entry name" value="Pex14_N"/>
</dbReference>
<keyword evidence="7" id="KW-0472">Membrane</keyword>
<feature type="compositionally biased region" description="Basic and acidic residues" evidence="8">
    <location>
        <begin position="1"/>
        <end position="14"/>
    </location>
</feature>
<evidence type="ECO:0000256" key="5">
    <source>
        <dbReference type="ARBA" id="ARBA00029691"/>
    </source>
</evidence>
<evidence type="ECO:0000256" key="8">
    <source>
        <dbReference type="SAM" id="MobiDB-lite"/>
    </source>
</evidence>
<comment type="subcellular location">
    <subcellularLocation>
        <location evidence="6 7">Peroxisome membrane</location>
    </subcellularLocation>
</comment>
<feature type="domain" description="Peroxisome membrane anchor protein Pex14p N-terminal" evidence="9">
    <location>
        <begin position="27"/>
        <end position="69"/>
    </location>
</feature>
<evidence type="ECO:0000256" key="3">
    <source>
        <dbReference type="ARBA" id="ARBA00023140"/>
    </source>
</evidence>
<evidence type="ECO:0000259" key="9">
    <source>
        <dbReference type="Pfam" id="PF04695"/>
    </source>
</evidence>
<evidence type="ECO:0000256" key="4">
    <source>
        <dbReference type="ARBA" id="ARBA00029502"/>
    </source>
</evidence>
<feature type="region of interest" description="Disordered" evidence="8">
    <location>
        <begin position="201"/>
        <end position="248"/>
    </location>
</feature>
<dbReference type="Proteomes" id="UP001408356">
    <property type="component" value="Unassembled WGS sequence"/>
</dbReference>
<protein>
    <recommendedName>
        <fullName evidence="4 7">Peroxisomal membrane protein PEX14</fullName>
    </recommendedName>
    <alternativeName>
        <fullName evidence="5 7">Peroxin-14</fullName>
    </alternativeName>
</protein>
<organism evidence="10 11">
    <name type="scientific">Seiridium unicorne</name>
    <dbReference type="NCBI Taxonomy" id="138068"/>
    <lineage>
        <taxon>Eukaryota</taxon>
        <taxon>Fungi</taxon>
        <taxon>Dikarya</taxon>
        <taxon>Ascomycota</taxon>
        <taxon>Pezizomycotina</taxon>
        <taxon>Sordariomycetes</taxon>
        <taxon>Xylariomycetidae</taxon>
        <taxon>Amphisphaeriales</taxon>
        <taxon>Sporocadaceae</taxon>
        <taxon>Seiridium</taxon>
    </lineage>
</organism>
<comment type="caution">
    <text evidence="10">The sequence shown here is derived from an EMBL/GenBank/DDBJ whole genome shotgun (WGS) entry which is preliminary data.</text>
</comment>
<feature type="compositionally biased region" description="Polar residues" evidence="8">
    <location>
        <begin position="16"/>
        <end position="30"/>
    </location>
</feature>
<evidence type="ECO:0000256" key="2">
    <source>
        <dbReference type="ARBA" id="ARBA00023010"/>
    </source>
</evidence>
<evidence type="ECO:0000256" key="7">
    <source>
        <dbReference type="RuleBase" id="RU367032"/>
    </source>
</evidence>
<gene>
    <name evidence="10" type="ORF">SUNI508_02721</name>
</gene>
<keyword evidence="11" id="KW-1185">Reference proteome</keyword>
<name>A0ABR2VH62_9PEZI</name>
<reference evidence="10 11" key="1">
    <citation type="journal article" date="2024" name="J. Plant Pathol.">
        <title>Sequence and assembly of the genome of Seiridium unicorne, isolate CBS 538.82, causal agent of cypress canker disease.</title>
        <authorList>
            <person name="Scali E."/>
            <person name="Rocca G.D."/>
            <person name="Danti R."/>
            <person name="Garbelotto M."/>
            <person name="Barberini S."/>
            <person name="Baroncelli R."/>
            <person name="Emiliani G."/>
        </authorList>
    </citation>
    <scope>NUCLEOTIDE SEQUENCE [LARGE SCALE GENOMIC DNA]</scope>
    <source>
        <strain evidence="10 11">BM-138-508</strain>
    </source>
</reference>
<dbReference type="PANTHER" id="PTHR23058">
    <property type="entry name" value="PEROXISOMAL MEMBRANE PROTEIN PEX14"/>
    <property type="match status" value="1"/>
</dbReference>
<dbReference type="Gene3D" id="1.10.10.10">
    <property type="entry name" value="Winged helix-like DNA-binding domain superfamily/Winged helix DNA-binding domain"/>
    <property type="match status" value="1"/>
</dbReference>
<feature type="compositionally biased region" description="Low complexity" evidence="8">
    <location>
        <begin position="230"/>
        <end position="245"/>
    </location>
</feature>
<feature type="compositionally biased region" description="Low complexity" evidence="8">
    <location>
        <begin position="101"/>
        <end position="116"/>
    </location>
</feature>
<proteinExistence type="inferred from homology"/>
<dbReference type="InterPro" id="IPR025655">
    <property type="entry name" value="PEX14"/>
</dbReference>
<keyword evidence="3 7" id="KW-0576">Peroxisome</keyword>
<sequence>MSDSKETGVPRADDAPSTSEVTPKPNTTLDQARKFLSDDNVRSASKEKKTEFLKSKGLTNEDIETLLNEESSNEESKAKGNDLQSDIVETKEAPQQVAAQTTSSPTSSSPASETPPIITYPEFLTHTPKPPPLLTPTRLLNTATVLSTAWMVAYGAARFVVGPMADTLSESRSEYYDHVNTKLSTLVEKLEGVVSEVPYKNGKPLKSEVDVDDDSSDDDPTEMFHRDIGTQTSPPASTTSTSESAGRLVDEQASRLAQLTASLKDLSNIYTSQAENSSSLQLTMREIREDVDKLAYPGLPEYSSLYGGSGFGIGRSVEPEDEMKKTKDAIRSVKGMFLSSRMFPAAAAR</sequence>
<dbReference type="PANTHER" id="PTHR23058:SF5">
    <property type="entry name" value="PEROXISOMAL MEMBRANE PROTEIN PEX14"/>
    <property type="match status" value="1"/>
</dbReference>
<keyword evidence="7" id="KW-0813">Transport</keyword>
<feature type="region of interest" description="Disordered" evidence="8">
    <location>
        <begin position="1"/>
        <end position="124"/>
    </location>
</feature>
<keyword evidence="2" id="KW-0811">Translocation</keyword>
<keyword evidence="7" id="KW-0653">Protein transport</keyword>
<evidence type="ECO:0000256" key="1">
    <source>
        <dbReference type="ARBA" id="ARBA00005443"/>
    </source>
</evidence>
<dbReference type="Pfam" id="PF04695">
    <property type="entry name" value="Pex14_N"/>
    <property type="match status" value="1"/>
</dbReference>
<comment type="function">
    <text evidence="7">Component of the PEX13-PEX14 docking complex, a translocon channel that specifically mediates the import of peroxisomal cargo proteins bound to PEX5 receptor. The PEX13-PEX14 docking complex forms a large import pore which can be opened to a diameter of about 9 nm. Mechanistically, PEX5 receptor along with cargo proteins associates with the PEX14 subunit of the PEX13-PEX14 docking complex in the cytosol, leading to the insertion of the receptor into the organelle membrane with the concomitant translocation of the cargo into the peroxisome matrix.</text>
</comment>
<dbReference type="EMBL" id="JARVKF010000002">
    <property type="protein sequence ID" value="KAK9426280.1"/>
    <property type="molecule type" value="Genomic_DNA"/>
</dbReference>
<evidence type="ECO:0000256" key="6">
    <source>
        <dbReference type="ARBA" id="ARBA00046271"/>
    </source>
</evidence>
<comment type="similarity">
    <text evidence="1 7">Belongs to the peroxin-14 family.</text>
</comment>